<reference evidence="2 3" key="1">
    <citation type="submission" date="2019-06" db="EMBL/GenBank/DDBJ databases">
        <title>Whole genome shotgun sequence of Streptomyces cacaoi subsp. cacaoi NBRC 12748.</title>
        <authorList>
            <person name="Hosoyama A."/>
            <person name="Uohara A."/>
            <person name="Ohji S."/>
            <person name="Ichikawa N."/>
        </authorList>
    </citation>
    <scope>NUCLEOTIDE SEQUENCE [LARGE SCALE GENOMIC DNA]</scope>
    <source>
        <strain evidence="2 3">NBRC 12748</strain>
    </source>
</reference>
<proteinExistence type="predicted"/>
<name>A0A4Y3R3Y9_STRCI</name>
<dbReference type="Proteomes" id="UP000319210">
    <property type="component" value="Unassembled WGS sequence"/>
</dbReference>
<evidence type="ECO:0000256" key="1">
    <source>
        <dbReference type="SAM" id="MobiDB-lite"/>
    </source>
</evidence>
<feature type="compositionally biased region" description="Gly residues" evidence="1">
    <location>
        <begin position="216"/>
        <end position="226"/>
    </location>
</feature>
<dbReference type="Pfam" id="PF20471">
    <property type="entry name" value="DUF6716"/>
    <property type="match status" value="2"/>
</dbReference>
<evidence type="ECO:0000313" key="2">
    <source>
        <dbReference type="EMBL" id="GEB52416.1"/>
    </source>
</evidence>
<feature type="region of interest" description="Disordered" evidence="1">
    <location>
        <begin position="191"/>
        <end position="252"/>
    </location>
</feature>
<dbReference type="RefSeq" id="WP_230988893.1">
    <property type="nucleotide sequence ID" value="NZ_BJMM01000031.1"/>
</dbReference>
<comment type="caution">
    <text evidence="2">The sequence shown here is derived from an EMBL/GenBank/DDBJ whole genome shotgun (WGS) entry which is preliminary data.</text>
</comment>
<protein>
    <submittedName>
        <fullName evidence="2">Uncharacterized protein</fullName>
    </submittedName>
</protein>
<feature type="region of interest" description="Disordered" evidence="1">
    <location>
        <begin position="96"/>
        <end position="127"/>
    </location>
</feature>
<feature type="compositionally biased region" description="Basic and acidic residues" evidence="1">
    <location>
        <begin position="191"/>
        <end position="200"/>
    </location>
</feature>
<keyword evidence="3" id="KW-1185">Reference proteome</keyword>
<dbReference type="EMBL" id="BJMM01000031">
    <property type="protein sequence ID" value="GEB52416.1"/>
    <property type="molecule type" value="Genomic_DNA"/>
</dbReference>
<dbReference type="InterPro" id="IPR046561">
    <property type="entry name" value="DUF6716"/>
</dbReference>
<feature type="compositionally biased region" description="Low complexity" evidence="1">
    <location>
        <begin position="201"/>
        <end position="215"/>
    </location>
</feature>
<evidence type="ECO:0000313" key="3">
    <source>
        <dbReference type="Proteomes" id="UP000319210"/>
    </source>
</evidence>
<organism evidence="2 3">
    <name type="scientific">Streptomyces cacaoi</name>
    <dbReference type="NCBI Taxonomy" id="1898"/>
    <lineage>
        <taxon>Bacteria</taxon>
        <taxon>Bacillati</taxon>
        <taxon>Actinomycetota</taxon>
        <taxon>Actinomycetes</taxon>
        <taxon>Kitasatosporales</taxon>
        <taxon>Streptomycetaceae</taxon>
        <taxon>Streptomyces</taxon>
    </lineage>
</organism>
<accession>A0A4Y3R3Y9</accession>
<dbReference type="AlphaFoldDB" id="A0A4Y3R3Y9"/>
<sequence length="534" mass="56099">MLADSDTRWKWGALTARRLAPGARLDGLLLRGRATPTPRQLAEVGVPADSLREVTTAEFLQAASASGPAAYDMIVLACVGGAVQAMLHGLRHAVGAATAQPGRKPGPGTGGKAHGETHGQPERALPGRRPVLVTGYVGVVYEKLTDGLLLRHGADVVLANSPYDAERFRAVYEGVGADSASVVTCALPFLDTERDPRDGPLPDSGDGPDGADPLEGAGGPGGPDGPEGGDRSMADRSVADRPVADRSVADREVADRAVAERSAVGGDAPFTVVFAVQPSVPAGRADRAYLLRRAVAHARRHPGRQVLIKLRSKPGEHTTHIEEEPYQKLLRTLPGDGGRPGALPPNCRLVYGNMGRILDRAQRTGGLLVTVSSTAALESLHRGVPTAVLTDLGVREALGNHYFTGSGCLASWDQLDDGLLPEADEKWALAQGVRGAHGFAAARERIARLTAQARGPGLPPLTPYYTVRTAPGYLPAVLRRYGLGPDGSLLAGAGRNTESGGRRVVRRVVRDAARGAYRHGVQRVAPLIRRAGEL</sequence>
<gene>
    <name evidence="2" type="ORF">SCA03_49670</name>
</gene>
<feature type="compositionally biased region" description="Basic and acidic residues" evidence="1">
    <location>
        <begin position="228"/>
        <end position="252"/>
    </location>
</feature>